<dbReference type="Pfam" id="PF08448">
    <property type="entry name" value="PAS_4"/>
    <property type="match status" value="3"/>
</dbReference>
<dbReference type="AlphaFoldDB" id="A0A5K7S8X6"/>
<dbReference type="Gene3D" id="1.10.287.130">
    <property type="match status" value="1"/>
</dbReference>
<keyword evidence="5 9" id="KW-0418">Kinase</keyword>
<dbReference type="RefSeq" id="WP_318350898.1">
    <property type="nucleotide sequence ID" value="NZ_AP018694.1"/>
</dbReference>
<dbReference type="Pfam" id="PF00989">
    <property type="entry name" value="PAS"/>
    <property type="match status" value="1"/>
</dbReference>
<evidence type="ECO:0000259" key="6">
    <source>
        <dbReference type="PROSITE" id="PS50109"/>
    </source>
</evidence>
<dbReference type="CDD" id="cd00075">
    <property type="entry name" value="HATPase"/>
    <property type="match status" value="1"/>
</dbReference>
<feature type="domain" description="PAC" evidence="8">
    <location>
        <begin position="343"/>
        <end position="395"/>
    </location>
</feature>
<evidence type="ECO:0000256" key="3">
    <source>
        <dbReference type="ARBA" id="ARBA00022553"/>
    </source>
</evidence>
<dbReference type="InterPro" id="IPR005467">
    <property type="entry name" value="His_kinase_dom"/>
</dbReference>
<reference evidence="9" key="1">
    <citation type="journal article" date="2020" name="Int. J. Syst. Evol. Microbiol.">
        <title>Aquipluma nitroreducens gen. nov. sp. nov., a novel facultatively anaerobic bacterium isolated from a freshwater lake.</title>
        <authorList>
            <person name="Watanabe M."/>
            <person name="Kojima H."/>
            <person name="Fukui M."/>
        </authorList>
    </citation>
    <scope>NUCLEOTIDE SEQUENCE</scope>
    <source>
        <strain evidence="9">MeG22</strain>
    </source>
</reference>
<feature type="domain" description="PAC" evidence="8">
    <location>
        <begin position="218"/>
        <end position="268"/>
    </location>
</feature>
<dbReference type="InterPro" id="IPR013655">
    <property type="entry name" value="PAS_fold_3"/>
</dbReference>
<evidence type="ECO:0000313" key="10">
    <source>
        <dbReference type="Proteomes" id="UP001193389"/>
    </source>
</evidence>
<dbReference type="Gene3D" id="3.30.565.10">
    <property type="entry name" value="Histidine kinase-like ATPase, C-terminal domain"/>
    <property type="match status" value="1"/>
</dbReference>
<dbReference type="PROSITE" id="PS50112">
    <property type="entry name" value="PAS"/>
    <property type="match status" value="4"/>
</dbReference>
<dbReference type="SMART" id="SM00388">
    <property type="entry name" value="HisKA"/>
    <property type="match status" value="1"/>
</dbReference>
<dbReference type="Pfam" id="PF02518">
    <property type="entry name" value="HATPase_c"/>
    <property type="match status" value="1"/>
</dbReference>
<evidence type="ECO:0000256" key="5">
    <source>
        <dbReference type="ARBA" id="ARBA00022777"/>
    </source>
</evidence>
<dbReference type="InterPro" id="IPR000014">
    <property type="entry name" value="PAS"/>
</dbReference>
<dbReference type="InterPro" id="IPR001610">
    <property type="entry name" value="PAC"/>
</dbReference>
<dbReference type="InterPro" id="IPR013767">
    <property type="entry name" value="PAS_fold"/>
</dbReference>
<feature type="domain" description="PAS" evidence="7">
    <location>
        <begin position="22"/>
        <end position="92"/>
    </location>
</feature>
<dbReference type="Pfam" id="PF00512">
    <property type="entry name" value="HisKA"/>
    <property type="match status" value="1"/>
</dbReference>
<dbReference type="SMART" id="SM00091">
    <property type="entry name" value="PAS"/>
    <property type="match status" value="5"/>
</dbReference>
<dbReference type="SMART" id="SM00387">
    <property type="entry name" value="HATPase_c"/>
    <property type="match status" value="1"/>
</dbReference>
<dbReference type="CDD" id="cd00130">
    <property type="entry name" value="PAS"/>
    <property type="match status" value="5"/>
</dbReference>
<dbReference type="GO" id="GO:0006355">
    <property type="term" value="P:regulation of DNA-templated transcription"/>
    <property type="evidence" value="ECO:0007669"/>
    <property type="project" value="InterPro"/>
</dbReference>
<name>A0A5K7S8X6_9BACT</name>
<dbReference type="SUPFAM" id="SSF55785">
    <property type="entry name" value="PYP-like sensor domain (PAS domain)"/>
    <property type="match status" value="6"/>
</dbReference>
<dbReference type="InterPro" id="IPR003594">
    <property type="entry name" value="HATPase_dom"/>
</dbReference>
<feature type="domain" description="PAS" evidence="7">
    <location>
        <begin position="147"/>
        <end position="218"/>
    </location>
</feature>
<dbReference type="PROSITE" id="PS50113">
    <property type="entry name" value="PAC"/>
    <property type="match status" value="4"/>
</dbReference>
<dbReference type="InterPro" id="IPR035965">
    <property type="entry name" value="PAS-like_dom_sf"/>
</dbReference>
<evidence type="ECO:0000259" key="8">
    <source>
        <dbReference type="PROSITE" id="PS50113"/>
    </source>
</evidence>
<sequence>MKIGRKESRGIASVRLASQAIADLKYKSLFENSGTAIVIIDKDGIYHLVNSRAAKHFGGDVDDIVGKSIFDFLPQEGAQKYLERNQKVIESGIGEEYEYTFELPTGTKTLLITDQVLIDGRGIGYALQSSGIDITARKQAEEALKESESNYRLLARNLPDTSIFLFDHNLRFILAEGHLSSEFGFTISDIEGKTLRELLPPERANRLAPIYMNALEGRSTENLISEFNGRSYSVNILPVKNNRDEIIAGMVVSQDITTRRQADEALNANYSLLRIAGETAKFGGWSVDAASNKVIWSDTVAKIHEMPIGYNPSIDEGISFYAPEWRDKITQLFTNCSENGTPYDEEMEIITAKGKRVWIRTTGEAFVDDKGKIVKIQGAFQDISERKLADQALHESEEKWRKLVNTIPDYIALYDRDGKYLFLNHFAEGFSVKDIEGKTYIDFLQDDSKPIYEQAFNISKQTNSTQYVEHTAQGDNRSFRHYESFFVPIFENNRFENMMVIARDITERKQIENELAKEKALIDAIFNSIPGIIYLYDLEGNLVRWNTKHEIMTGYTGEELSHKKLLDWYKGDIDSQIAVNDGVKATILNGFGTAEANLQKKNGKTIPMYFTASLLTINGKEYFTGVGIDITKRKQAEEAVLKSKKQYDNLVSKIPVGVYILKTKPDGTFALEYVSPRMAEMLGLSVEDLLADNHAIFTAIHSDDLESFTRLNREGIEQKRPFNWKGRVVVKGDIRWFHISSLPEQLDNGDMLWHGLIVDITERMRDEAEIKLKNEELINLNATKDKFFSIIAHDLKSPFNSIIGFSNLLIRQIEEKDYASIEKYAGIIQNSSQQAMDLLMNLLEWSQSQTGRIVYTPEKIDISTSINKVAELFLALAQQKSITIYLETSSNLSFFADKAMINTVLRNLISNAIKFTNVGGEISISAKQMLNDLVVSVSDNGVGMDEESISMLFRIDQNHTTLGTNEEKGTGLGLLLCKEFVEKHGGKIWVESFPGKGSKFHFSIPNSILVNSSSN</sequence>
<feature type="domain" description="Histidine kinase" evidence="6">
    <location>
        <begin position="790"/>
        <end position="1008"/>
    </location>
</feature>
<dbReference type="PANTHER" id="PTHR43304">
    <property type="entry name" value="PHYTOCHROME-LIKE PROTEIN CPH1"/>
    <property type="match status" value="1"/>
</dbReference>
<dbReference type="Proteomes" id="UP001193389">
    <property type="component" value="Chromosome"/>
</dbReference>
<evidence type="ECO:0000256" key="1">
    <source>
        <dbReference type="ARBA" id="ARBA00000085"/>
    </source>
</evidence>
<dbReference type="Pfam" id="PF08447">
    <property type="entry name" value="PAS_3"/>
    <property type="match status" value="2"/>
</dbReference>
<comment type="catalytic activity">
    <reaction evidence="1">
        <text>ATP + protein L-histidine = ADP + protein N-phospho-L-histidine.</text>
        <dbReference type="EC" id="2.7.13.3"/>
    </reaction>
</comment>
<dbReference type="KEGG" id="anf:AQPE_2104"/>
<keyword evidence="10" id="KW-1185">Reference proteome</keyword>
<dbReference type="PRINTS" id="PR00344">
    <property type="entry name" value="BCTRLSENSOR"/>
</dbReference>
<evidence type="ECO:0000259" key="7">
    <source>
        <dbReference type="PROSITE" id="PS50112"/>
    </source>
</evidence>
<keyword evidence="3" id="KW-0597">Phosphoprotein</keyword>
<evidence type="ECO:0000313" key="9">
    <source>
        <dbReference type="EMBL" id="BBE17945.1"/>
    </source>
</evidence>
<dbReference type="InterPro" id="IPR036097">
    <property type="entry name" value="HisK_dim/P_sf"/>
</dbReference>
<evidence type="ECO:0000256" key="2">
    <source>
        <dbReference type="ARBA" id="ARBA00012438"/>
    </source>
</evidence>
<dbReference type="PROSITE" id="PS50109">
    <property type="entry name" value="HIS_KIN"/>
    <property type="match status" value="1"/>
</dbReference>
<dbReference type="InterPro" id="IPR013656">
    <property type="entry name" value="PAS_4"/>
</dbReference>
<organism evidence="9 10">
    <name type="scientific">Aquipluma nitroreducens</name>
    <dbReference type="NCBI Taxonomy" id="2010828"/>
    <lineage>
        <taxon>Bacteria</taxon>
        <taxon>Pseudomonadati</taxon>
        <taxon>Bacteroidota</taxon>
        <taxon>Bacteroidia</taxon>
        <taxon>Marinilabiliales</taxon>
        <taxon>Prolixibacteraceae</taxon>
        <taxon>Aquipluma</taxon>
    </lineage>
</organism>
<evidence type="ECO:0000256" key="4">
    <source>
        <dbReference type="ARBA" id="ARBA00022679"/>
    </source>
</evidence>
<gene>
    <name evidence="9" type="ORF">AQPE_2104</name>
</gene>
<dbReference type="EC" id="2.7.13.3" evidence="2"/>
<feature type="domain" description="PAC" evidence="8">
    <location>
        <begin position="95"/>
        <end position="146"/>
    </location>
</feature>
<dbReference type="Gene3D" id="3.30.450.20">
    <property type="entry name" value="PAS domain"/>
    <property type="match status" value="6"/>
</dbReference>
<dbReference type="InterPro" id="IPR000700">
    <property type="entry name" value="PAS-assoc_C"/>
</dbReference>
<dbReference type="SUPFAM" id="SSF55874">
    <property type="entry name" value="ATPase domain of HSP90 chaperone/DNA topoisomerase II/histidine kinase"/>
    <property type="match status" value="1"/>
</dbReference>
<feature type="domain" description="PAC" evidence="8">
    <location>
        <begin position="592"/>
        <end position="642"/>
    </location>
</feature>
<dbReference type="CDD" id="cd00082">
    <property type="entry name" value="HisKA"/>
    <property type="match status" value="1"/>
</dbReference>
<dbReference type="InterPro" id="IPR052162">
    <property type="entry name" value="Sensor_kinase/Photoreceptor"/>
</dbReference>
<accession>A0A5K7S8X6</accession>
<dbReference type="FunFam" id="3.30.565.10:FF:000006">
    <property type="entry name" value="Sensor histidine kinase WalK"/>
    <property type="match status" value="1"/>
</dbReference>
<dbReference type="GO" id="GO:0000155">
    <property type="term" value="F:phosphorelay sensor kinase activity"/>
    <property type="evidence" value="ECO:0007669"/>
    <property type="project" value="InterPro"/>
</dbReference>
<dbReference type="SMART" id="SM00086">
    <property type="entry name" value="PAC"/>
    <property type="match status" value="5"/>
</dbReference>
<proteinExistence type="predicted"/>
<dbReference type="SUPFAM" id="SSF47384">
    <property type="entry name" value="Homodimeric domain of signal transducing histidine kinase"/>
    <property type="match status" value="1"/>
</dbReference>
<dbReference type="InterPro" id="IPR036890">
    <property type="entry name" value="HATPase_C_sf"/>
</dbReference>
<feature type="domain" description="PAS" evidence="7">
    <location>
        <begin position="518"/>
        <end position="566"/>
    </location>
</feature>
<dbReference type="EMBL" id="AP018694">
    <property type="protein sequence ID" value="BBE17945.1"/>
    <property type="molecule type" value="Genomic_DNA"/>
</dbReference>
<protein>
    <recommendedName>
        <fullName evidence="2">histidine kinase</fullName>
        <ecNumber evidence="2">2.7.13.3</ecNumber>
    </recommendedName>
</protein>
<dbReference type="InterPro" id="IPR003661">
    <property type="entry name" value="HisK_dim/P_dom"/>
</dbReference>
<dbReference type="InterPro" id="IPR004358">
    <property type="entry name" value="Sig_transdc_His_kin-like_C"/>
</dbReference>
<feature type="domain" description="PAS" evidence="7">
    <location>
        <begin position="643"/>
        <end position="719"/>
    </location>
</feature>
<dbReference type="NCBIfam" id="TIGR00229">
    <property type="entry name" value="sensory_box"/>
    <property type="match status" value="6"/>
</dbReference>
<dbReference type="PANTHER" id="PTHR43304:SF1">
    <property type="entry name" value="PAC DOMAIN-CONTAINING PROTEIN"/>
    <property type="match status" value="1"/>
</dbReference>
<keyword evidence="4" id="KW-0808">Transferase</keyword>